<organism evidence="1 2">
    <name type="scientific">Petralouisia muris</name>
    <dbReference type="NCBI Taxonomy" id="3032872"/>
    <lineage>
        <taxon>Bacteria</taxon>
        <taxon>Bacillati</taxon>
        <taxon>Bacillota</taxon>
        <taxon>Clostridia</taxon>
        <taxon>Lachnospirales</taxon>
        <taxon>Lachnospiraceae</taxon>
        <taxon>Petralouisia</taxon>
    </lineage>
</organism>
<dbReference type="Proteomes" id="UP000304953">
    <property type="component" value="Unassembled WGS sequence"/>
</dbReference>
<name>A0AC61RNH4_9FIRM</name>
<accession>A0AC61RNH4</accession>
<gene>
    <name evidence="1" type="ORF">E5329_25725</name>
</gene>
<protein>
    <submittedName>
        <fullName evidence="1">Transposase family protein</fullName>
    </submittedName>
</protein>
<evidence type="ECO:0000313" key="1">
    <source>
        <dbReference type="EMBL" id="TGY88652.1"/>
    </source>
</evidence>
<comment type="caution">
    <text evidence="1">The sequence shown here is derived from an EMBL/GenBank/DDBJ whole genome shotgun (WGS) entry which is preliminary data.</text>
</comment>
<reference evidence="1" key="1">
    <citation type="submission" date="2019-04" db="EMBL/GenBank/DDBJ databases">
        <title>Microbes associate with the intestines of laboratory mice.</title>
        <authorList>
            <person name="Navarre W."/>
            <person name="Wong E."/>
            <person name="Huang K."/>
            <person name="Tropini C."/>
            <person name="Ng K."/>
            <person name="Yu B."/>
        </authorList>
    </citation>
    <scope>NUCLEOTIDE SEQUENCE</scope>
    <source>
        <strain evidence="1">NM01_1-7b</strain>
    </source>
</reference>
<sequence length="104" mass="12152">MTEILKTIELIEDKRQEKKVRHKLLDIVVIVLFAKLANADDWEEVEIFAKSNEEFLKRYIGLENGIPSHDTMQRVMGSIAPEYMQGIYKKWNELVNSNEGETLK</sequence>
<proteinExistence type="predicted"/>
<feature type="non-terminal residue" evidence="1">
    <location>
        <position position="104"/>
    </location>
</feature>
<evidence type="ECO:0000313" key="2">
    <source>
        <dbReference type="Proteomes" id="UP000304953"/>
    </source>
</evidence>
<dbReference type="EMBL" id="SRYA01000100">
    <property type="protein sequence ID" value="TGY88652.1"/>
    <property type="molecule type" value="Genomic_DNA"/>
</dbReference>
<keyword evidence="2" id="KW-1185">Reference proteome</keyword>